<sequence length="157" mass="18070">MGPLGASPRRSLDEPGQRSRPLPETPDERDEQQRKQGLWTDKDAHGGVMVGTYVDDLRHGEWKHYADDGRLRAEGQYADGELSGQWTWYRADEQLMQRGSFLHGEKHGTWERWNAQGRAIDRGDFEHGKKVGAWEQYNPDGTVKKTTRHRSPQSRDS</sequence>
<dbReference type="SUPFAM" id="SSF82185">
    <property type="entry name" value="Histone H3 K4-specific methyltransferase SET7/9 N-terminal domain"/>
    <property type="match status" value="1"/>
</dbReference>
<name>A0A660CEW2_9PSEU</name>
<dbReference type="Pfam" id="PF07661">
    <property type="entry name" value="MORN_2"/>
    <property type="match status" value="1"/>
</dbReference>
<evidence type="ECO:0000313" key="2">
    <source>
        <dbReference type="EMBL" id="TWH22070.1"/>
    </source>
</evidence>
<dbReference type="EMBL" id="VLJV01000001">
    <property type="protein sequence ID" value="TWH22070.1"/>
    <property type="molecule type" value="Genomic_DNA"/>
</dbReference>
<keyword evidence="3" id="KW-1185">Reference proteome</keyword>
<accession>A0A660CEW2</accession>
<dbReference type="PANTHER" id="PTHR33706">
    <property type="entry name" value="MORN VARIANT REPEAT PROTEIN"/>
    <property type="match status" value="1"/>
</dbReference>
<comment type="caution">
    <text evidence="2">The sequence shown here is derived from an EMBL/GenBank/DDBJ whole genome shotgun (WGS) entry which is preliminary data.</text>
</comment>
<dbReference type="Gene3D" id="3.90.930.1">
    <property type="match status" value="1"/>
</dbReference>
<dbReference type="PANTHER" id="PTHR33706:SF1">
    <property type="entry name" value="TPR REPEAT PROTEIN"/>
    <property type="match status" value="1"/>
</dbReference>
<reference evidence="2 3" key="1">
    <citation type="submission" date="2019-07" db="EMBL/GenBank/DDBJ databases">
        <title>R&amp;d 2014.</title>
        <authorList>
            <person name="Klenk H.-P."/>
        </authorList>
    </citation>
    <scope>NUCLEOTIDE SEQUENCE [LARGE SCALE GENOMIC DNA]</scope>
    <source>
        <strain evidence="2 3">DSM 43194</strain>
    </source>
</reference>
<gene>
    <name evidence="2" type="ORF">JD82_03943</name>
</gene>
<dbReference type="Proteomes" id="UP000317303">
    <property type="component" value="Unassembled WGS sequence"/>
</dbReference>
<evidence type="ECO:0000256" key="1">
    <source>
        <dbReference type="SAM" id="MobiDB-lite"/>
    </source>
</evidence>
<proteinExistence type="predicted"/>
<dbReference type="OrthoDB" id="8854536at2"/>
<dbReference type="InterPro" id="IPR011652">
    <property type="entry name" value="MORN_2"/>
</dbReference>
<feature type="compositionally biased region" description="Basic residues" evidence="1">
    <location>
        <begin position="145"/>
        <end position="157"/>
    </location>
</feature>
<dbReference type="AlphaFoldDB" id="A0A660CEW2"/>
<feature type="region of interest" description="Disordered" evidence="1">
    <location>
        <begin position="124"/>
        <end position="157"/>
    </location>
</feature>
<protein>
    <submittedName>
        <fullName evidence="2">MORN repeat protein</fullName>
    </submittedName>
</protein>
<evidence type="ECO:0000313" key="3">
    <source>
        <dbReference type="Proteomes" id="UP000317303"/>
    </source>
</evidence>
<organism evidence="2 3">
    <name type="scientific">Prauserella rugosa</name>
    <dbReference type="NCBI Taxonomy" id="43354"/>
    <lineage>
        <taxon>Bacteria</taxon>
        <taxon>Bacillati</taxon>
        <taxon>Actinomycetota</taxon>
        <taxon>Actinomycetes</taxon>
        <taxon>Pseudonocardiales</taxon>
        <taxon>Pseudonocardiaceae</taxon>
        <taxon>Prauserella</taxon>
    </lineage>
</organism>
<feature type="region of interest" description="Disordered" evidence="1">
    <location>
        <begin position="1"/>
        <end position="45"/>
    </location>
</feature>